<feature type="compositionally biased region" description="Acidic residues" evidence="1">
    <location>
        <begin position="36"/>
        <end position="45"/>
    </location>
</feature>
<sequence>MTRAGPSRSQRSQREPQASQYQSQASTRGGKRAAAEEDDDDDDEGRGEGDQGDHEMDIDSTQARRADGEADLDRKASDLVRLALFTEHKRVPLRREEINKKVLSSNTRSFNVVFEKAQRLLRKTFAMELVELQSRSFREQDPAAGDDLHNATGVKKKAAAVGSKTYILRSILDISVIEQAALTDERLLEEQITEGPDDEDEDEDIPRNYGSIISWSTADQLAALGLLHVVLALILVSGRSISELELRGNLKRLRIPSSGTIPMNAQSTHRAMPIDTYLSQLMRQGYIDRVRLGDNKAAGWKRGRGPAATQVNADDNQAYEWRWGTRAHSEIGEQAIASFVAEFMIDRTRQDVAEEDEEETDGPARRRGRGKRKQDGAEKRLATMLKAIERASGGNLADIK</sequence>
<accession>A0A0D0DZ81</accession>
<feature type="region of interest" description="Disordered" evidence="1">
    <location>
        <begin position="350"/>
        <end position="379"/>
    </location>
</feature>
<dbReference type="InterPro" id="IPR037445">
    <property type="entry name" value="MAGE"/>
</dbReference>
<reference evidence="4" key="2">
    <citation type="submission" date="2015-01" db="EMBL/GenBank/DDBJ databases">
        <title>Evolutionary Origins and Diversification of the Mycorrhizal Mutualists.</title>
        <authorList>
            <consortium name="DOE Joint Genome Institute"/>
            <consortium name="Mycorrhizal Genomics Consortium"/>
            <person name="Kohler A."/>
            <person name="Kuo A."/>
            <person name="Nagy L.G."/>
            <person name="Floudas D."/>
            <person name="Copeland A."/>
            <person name="Barry K.W."/>
            <person name="Cichocki N."/>
            <person name="Veneault-Fourrey C."/>
            <person name="LaButti K."/>
            <person name="Lindquist E.A."/>
            <person name="Lipzen A."/>
            <person name="Lundell T."/>
            <person name="Morin E."/>
            <person name="Murat C."/>
            <person name="Riley R."/>
            <person name="Ohm R."/>
            <person name="Sun H."/>
            <person name="Tunlid A."/>
            <person name="Henrissat B."/>
            <person name="Grigoriev I.V."/>
            <person name="Hibbett D.S."/>
            <person name="Martin F."/>
        </authorList>
    </citation>
    <scope>NUCLEOTIDE SEQUENCE [LARGE SCALE GENOMIC DNA]</scope>
    <source>
        <strain evidence="4">Ve08.2h10</strain>
    </source>
</reference>
<dbReference type="GO" id="GO:0006281">
    <property type="term" value="P:DNA repair"/>
    <property type="evidence" value="ECO:0007669"/>
    <property type="project" value="TreeGrafter"/>
</dbReference>
<evidence type="ECO:0000313" key="3">
    <source>
        <dbReference type="EMBL" id="KIK95751.1"/>
    </source>
</evidence>
<dbReference type="EMBL" id="KN825023">
    <property type="protein sequence ID" value="KIK95751.1"/>
    <property type="molecule type" value="Genomic_DNA"/>
</dbReference>
<feature type="compositionally biased region" description="Polar residues" evidence="1">
    <location>
        <begin position="7"/>
        <end position="27"/>
    </location>
</feature>
<dbReference type="SMART" id="SM01373">
    <property type="entry name" value="MAGE"/>
    <property type="match status" value="1"/>
</dbReference>
<dbReference type="Gene3D" id="1.10.10.1210">
    <property type="entry name" value="MAGE homology domain, winged helix WH2 motif"/>
    <property type="match status" value="1"/>
</dbReference>
<feature type="compositionally biased region" description="Basic and acidic residues" evidence="1">
    <location>
        <begin position="46"/>
        <end position="71"/>
    </location>
</feature>
<reference evidence="3 4" key="1">
    <citation type="submission" date="2014-04" db="EMBL/GenBank/DDBJ databases">
        <authorList>
            <consortium name="DOE Joint Genome Institute"/>
            <person name="Kuo A."/>
            <person name="Kohler A."/>
            <person name="Jargeat P."/>
            <person name="Nagy L.G."/>
            <person name="Floudas D."/>
            <person name="Copeland A."/>
            <person name="Barry K.W."/>
            <person name="Cichocki N."/>
            <person name="Veneault-Fourrey C."/>
            <person name="LaButti K."/>
            <person name="Lindquist E.A."/>
            <person name="Lipzen A."/>
            <person name="Lundell T."/>
            <person name="Morin E."/>
            <person name="Murat C."/>
            <person name="Sun H."/>
            <person name="Tunlid A."/>
            <person name="Henrissat B."/>
            <person name="Grigoriev I.V."/>
            <person name="Hibbett D.S."/>
            <person name="Martin F."/>
            <person name="Nordberg H.P."/>
            <person name="Cantor M.N."/>
            <person name="Hua S.X."/>
        </authorList>
    </citation>
    <scope>NUCLEOTIDE SEQUENCE [LARGE SCALE GENOMIC DNA]</scope>
    <source>
        <strain evidence="3 4">Ve08.2h10</strain>
    </source>
</reference>
<gene>
    <name evidence="3" type="ORF">PAXRUDRAFT_826703</name>
</gene>
<evidence type="ECO:0000259" key="2">
    <source>
        <dbReference type="PROSITE" id="PS50838"/>
    </source>
</evidence>
<dbReference type="Proteomes" id="UP000054538">
    <property type="component" value="Unassembled WGS sequence"/>
</dbReference>
<dbReference type="InterPro" id="IPR041898">
    <property type="entry name" value="MAGE_WH1"/>
</dbReference>
<protein>
    <recommendedName>
        <fullName evidence="2">MAGE domain-containing protein</fullName>
    </recommendedName>
</protein>
<dbReference type="AlphaFoldDB" id="A0A0D0DZ81"/>
<proteinExistence type="predicted"/>
<dbReference type="HOGENOM" id="CLU_027982_0_1_1"/>
<dbReference type="OrthoDB" id="205198at2759"/>
<name>A0A0D0DZ81_9AGAM</name>
<feature type="domain" description="MAGE" evidence="2">
    <location>
        <begin position="72"/>
        <end position="132"/>
    </location>
</feature>
<evidence type="ECO:0000313" key="4">
    <source>
        <dbReference type="Proteomes" id="UP000054538"/>
    </source>
</evidence>
<dbReference type="GO" id="GO:0005634">
    <property type="term" value="C:nucleus"/>
    <property type="evidence" value="ECO:0007669"/>
    <property type="project" value="TreeGrafter"/>
</dbReference>
<feature type="region of interest" description="Disordered" evidence="1">
    <location>
        <begin position="1"/>
        <end position="71"/>
    </location>
</feature>
<dbReference type="STRING" id="930991.A0A0D0DZ81"/>
<dbReference type="Gene3D" id="1.10.10.1200">
    <property type="entry name" value="MAGE homology domain, winged helix WH1 motif"/>
    <property type="match status" value="1"/>
</dbReference>
<evidence type="ECO:0000256" key="1">
    <source>
        <dbReference type="SAM" id="MobiDB-lite"/>
    </source>
</evidence>
<dbReference type="PANTHER" id="PTHR11736:SF14">
    <property type="entry name" value="NSE3 HOMOLOG, SMC5-SMC6 COMPLEX COMPONENT"/>
    <property type="match status" value="1"/>
</dbReference>
<organism evidence="3 4">
    <name type="scientific">Paxillus rubicundulus Ve08.2h10</name>
    <dbReference type="NCBI Taxonomy" id="930991"/>
    <lineage>
        <taxon>Eukaryota</taxon>
        <taxon>Fungi</taxon>
        <taxon>Dikarya</taxon>
        <taxon>Basidiomycota</taxon>
        <taxon>Agaricomycotina</taxon>
        <taxon>Agaricomycetes</taxon>
        <taxon>Agaricomycetidae</taxon>
        <taxon>Boletales</taxon>
        <taxon>Paxilineae</taxon>
        <taxon>Paxillaceae</taxon>
        <taxon>Paxillus</taxon>
    </lineage>
</organism>
<dbReference type="PANTHER" id="PTHR11736">
    <property type="entry name" value="MELANOMA-ASSOCIATED ANTIGEN MAGE ANTIGEN"/>
    <property type="match status" value="1"/>
</dbReference>
<dbReference type="PROSITE" id="PS50838">
    <property type="entry name" value="MAGE"/>
    <property type="match status" value="1"/>
</dbReference>
<dbReference type="InterPro" id="IPR041899">
    <property type="entry name" value="MAGE_WH2"/>
</dbReference>
<dbReference type="InterPro" id="IPR002190">
    <property type="entry name" value="MHD_dom"/>
</dbReference>
<dbReference type="Pfam" id="PF01454">
    <property type="entry name" value="MAGE"/>
    <property type="match status" value="1"/>
</dbReference>
<dbReference type="FunCoup" id="A0A0D0DZ81">
    <property type="interactions" value="167"/>
</dbReference>
<dbReference type="InParanoid" id="A0A0D0DZ81"/>
<keyword evidence="4" id="KW-1185">Reference proteome</keyword>